<keyword evidence="4" id="KW-0411">Iron-sulfur</keyword>
<dbReference type="EMBL" id="LR899012">
    <property type="protein sequence ID" value="CAD7086910.1"/>
    <property type="molecule type" value="Genomic_DNA"/>
</dbReference>
<evidence type="ECO:0000256" key="4">
    <source>
        <dbReference type="ARBA" id="ARBA00023014"/>
    </source>
</evidence>
<evidence type="ECO:0000256" key="3">
    <source>
        <dbReference type="ARBA" id="ARBA00023004"/>
    </source>
</evidence>
<organism evidence="9 10">
    <name type="scientific">Hermetia illucens</name>
    <name type="common">Black soldier fly</name>
    <dbReference type="NCBI Taxonomy" id="343691"/>
    <lineage>
        <taxon>Eukaryota</taxon>
        <taxon>Metazoa</taxon>
        <taxon>Ecdysozoa</taxon>
        <taxon>Arthropoda</taxon>
        <taxon>Hexapoda</taxon>
        <taxon>Insecta</taxon>
        <taxon>Pterygota</taxon>
        <taxon>Neoptera</taxon>
        <taxon>Endopterygota</taxon>
        <taxon>Diptera</taxon>
        <taxon>Brachycera</taxon>
        <taxon>Stratiomyomorpha</taxon>
        <taxon>Stratiomyidae</taxon>
        <taxon>Hermetiinae</taxon>
        <taxon>Hermetia</taxon>
    </lineage>
</organism>
<dbReference type="PROSITE" id="PS51354">
    <property type="entry name" value="GLUTAREDOXIN_2"/>
    <property type="match status" value="1"/>
</dbReference>
<gene>
    <name evidence="9" type="ORF">HERILL_LOCUS9647</name>
</gene>
<feature type="domain" description="Glutaredoxin" evidence="8">
    <location>
        <begin position="47"/>
        <end position="111"/>
    </location>
</feature>
<dbReference type="Pfam" id="PF00462">
    <property type="entry name" value="Glutaredoxin"/>
    <property type="match status" value="1"/>
</dbReference>
<dbReference type="AlphaFoldDB" id="A0A7R8YYL8"/>
<dbReference type="OrthoDB" id="415696at2759"/>
<keyword evidence="5" id="KW-0676">Redox-active center</keyword>
<dbReference type="InterPro" id="IPR002109">
    <property type="entry name" value="Glutaredoxin"/>
</dbReference>
<evidence type="ECO:0000313" key="10">
    <source>
        <dbReference type="Proteomes" id="UP000594454"/>
    </source>
</evidence>
<dbReference type="InterPro" id="IPR033658">
    <property type="entry name" value="GRX_PICOT-like"/>
</dbReference>
<dbReference type="InterPro" id="IPR004480">
    <property type="entry name" value="Monothiol_GRX-rel"/>
</dbReference>
<dbReference type="Gene3D" id="3.40.30.10">
    <property type="entry name" value="Glutaredoxin"/>
    <property type="match status" value="1"/>
</dbReference>
<dbReference type="OMA" id="TKLMPQC"/>
<keyword evidence="10" id="KW-1185">Reference proteome</keyword>
<dbReference type="GO" id="GO:0005759">
    <property type="term" value="C:mitochondrial matrix"/>
    <property type="evidence" value="ECO:0007669"/>
    <property type="project" value="TreeGrafter"/>
</dbReference>
<dbReference type="PANTHER" id="PTHR10293">
    <property type="entry name" value="GLUTAREDOXIN FAMILY MEMBER"/>
    <property type="match status" value="1"/>
</dbReference>
<dbReference type="GO" id="GO:0051537">
    <property type="term" value="F:2 iron, 2 sulfur cluster binding"/>
    <property type="evidence" value="ECO:0007669"/>
    <property type="project" value="UniProtKB-KW"/>
</dbReference>
<dbReference type="CDD" id="cd03028">
    <property type="entry name" value="GRX_PICOT_like"/>
    <property type="match status" value="1"/>
</dbReference>
<accession>A0A7R8YYL8</accession>
<evidence type="ECO:0000256" key="1">
    <source>
        <dbReference type="ARBA" id="ARBA00022714"/>
    </source>
</evidence>
<dbReference type="InterPro" id="IPR036249">
    <property type="entry name" value="Thioredoxin-like_sf"/>
</dbReference>
<dbReference type="Proteomes" id="UP000594454">
    <property type="component" value="Chromosome 4"/>
</dbReference>
<dbReference type="NCBIfam" id="TIGR00365">
    <property type="entry name" value="Grx4 family monothiol glutaredoxin"/>
    <property type="match status" value="1"/>
</dbReference>
<evidence type="ECO:0000256" key="5">
    <source>
        <dbReference type="ARBA" id="ARBA00023284"/>
    </source>
</evidence>
<keyword evidence="3" id="KW-0408">Iron</keyword>
<dbReference type="SUPFAM" id="SSF52833">
    <property type="entry name" value="Thioredoxin-like"/>
    <property type="match status" value="1"/>
</dbReference>
<evidence type="ECO:0000256" key="2">
    <source>
        <dbReference type="ARBA" id="ARBA00022723"/>
    </source>
</evidence>
<dbReference type="FunCoup" id="A0A7R8YYL8">
    <property type="interactions" value="1357"/>
</dbReference>
<reference evidence="9 10" key="1">
    <citation type="submission" date="2020-11" db="EMBL/GenBank/DDBJ databases">
        <authorList>
            <person name="Wallbank WR R."/>
            <person name="Pardo Diaz C."/>
            <person name="Kozak K."/>
            <person name="Martin S."/>
            <person name="Jiggins C."/>
            <person name="Moest M."/>
            <person name="Warren A I."/>
            <person name="Generalovic N T."/>
            <person name="Byers J.R.P. K."/>
            <person name="Montejo-Kovacevich G."/>
            <person name="Yen C E."/>
        </authorList>
    </citation>
    <scope>NUCLEOTIDE SEQUENCE [LARGE SCALE GENOMIC DNA]</scope>
</reference>
<proteinExistence type="predicted"/>
<dbReference type="InParanoid" id="A0A7R8YYL8"/>
<name>A0A7R8YYL8_HERIL</name>
<sequence>MLPTFRYVAKQVIGTGYRFPIARTLCSAKENTVTKEDLEKLVKNNKVVVFMKGDPEQPRCGFSNAVVQILRMHGVTYDSHDVLSSDDIRQGIKDFTNWPTIPQVFINGEFVGGCDILLQMHQSGDLIEELKKVGIKSVLLEQAEKEEADKKK</sequence>
<evidence type="ECO:0000256" key="6">
    <source>
        <dbReference type="ARBA" id="ARBA00067456"/>
    </source>
</evidence>
<evidence type="ECO:0000313" key="9">
    <source>
        <dbReference type="EMBL" id="CAD7086910.1"/>
    </source>
</evidence>
<dbReference type="FunFam" id="3.40.30.10:FF:000005">
    <property type="entry name" value="Glutaredoxin 5"/>
    <property type="match status" value="1"/>
</dbReference>
<evidence type="ECO:0000259" key="8">
    <source>
        <dbReference type="Pfam" id="PF00462"/>
    </source>
</evidence>
<dbReference type="PANTHER" id="PTHR10293:SF16">
    <property type="entry name" value="GLUTAREDOXIN-RELATED PROTEIN 5, MITOCHONDRIAL"/>
    <property type="match status" value="1"/>
</dbReference>
<evidence type="ECO:0000256" key="7">
    <source>
        <dbReference type="ARBA" id="ARBA00076083"/>
    </source>
</evidence>
<keyword evidence="2" id="KW-0479">Metal-binding</keyword>
<dbReference type="GO" id="GO:0046872">
    <property type="term" value="F:metal ion binding"/>
    <property type="evidence" value="ECO:0007669"/>
    <property type="project" value="UniProtKB-KW"/>
</dbReference>
<protein>
    <recommendedName>
        <fullName evidence="6">Glutaredoxin-related protein 5, mitochondrial</fullName>
    </recommendedName>
    <alternativeName>
        <fullName evidence="7">Monothiol glutaredoxin-5</fullName>
    </alternativeName>
</protein>
<keyword evidence="1" id="KW-0001">2Fe-2S</keyword>